<keyword evidence="2" id="KW-1185">Reference proteome</keyword>
<protein>
    <submittedName>
        <fullName evidence="1">Uncharacterized protein</fullName>
    </submittedName>
</protein>
<dbReference type="EMBL" id="JBHUHO010000050">
    <property type="protein sequence ID" value="MFD2118142.1"/>
    <property type="molecule type" value="Genomic_DNA"/>
</dbReference>
<dbReference type="Proteomes" id="UP001597362">
    <property type="component" value="Unassembled WGS sequence"/>
</dbReference>
<name>A0ABW4YRI6_9BACL</name>
<accession>A0ABW4YRI6</accession>
<sequence length="60" mass="7025">MNLIRETKDNAISFHYLIWIKDDETVSKLFVLSILPMYIDQQSRLKLTALESNVMALLIK</sequence>
<evidence type="ECO:0000313" key="1">
    <source>
        <dbReference type="EMBL" id="MFD2118142.1"/>
    </source>
</evidence>
<gene>
    <name evidence="1" type="ORF">ACFSJH_20805</name>
</gene>
<comment type="caution">
    <text evidence="1">The sequence shown here is derived from an EMBL/GenBank/DDBJ whole genome shotgun (WGS) entry which is preliminary data.</text>
</comment>
<evidence type="ECO:0000313" key="2">
    <source>
        <dbReference type="Proteomes" id="UP001597362"/>
    </source>
</evidence>
<proteinExistence type="predicted"/>
<reference evidence="2" key="1">
    <citation type="journal article" date="2019" name="Int. J. Syst. Evol. Microbiol.">
        <title>The Global Catalogue of Microorganisms (GCM) 10K type strain sequencing project: providing services to taxonomists for standard genome sequencing and annotation.</title>
        <authorList>
            <consortium name="The Broad Institute Genomics Platform"/>
            <consortium name="The Broad Institute Genome Sequencing Center for Infectious Disease"/>
            <person name="Wu L."/>
            <person name="Ma J."/>
        </authorList>
    </citation>
    <scope>NUCLEOTIDE SEQUENCE [LARGE SCALE GENOMIC DNA]</scope>
    <source>
        <strain evidence="2">GH52</strain>
    </source>
</reference>
<organism evidence="1 2">
    <name type="scientific">Paenibacillus yanchengensis</name>
    <dbReference type="NCBI Taxonomy" id="2035833"/>
    <lineage>
        <taxon>Bacteria</taxon>
        <taxon>Bacillati</taxon>
        <taxon>Bacillota</taxon>
        <taxon>Bacilli</taxon>
        <taxon>Bacillales</taxon>
        <taxon>Paenibacillaceae</taxon>
        <taxon>Paenibacillus</taxon>
    </lineage>
</organism>
<dbReference type="RefSeq" id="WP_377775777.1">
    <property type="nucleotide sequence ID" value="NZ_JBHUHO010000050.1"/>
</dbReference>